<reference evidence="1" key="1">
    <citation type="submission" date="2019-09" db="EMBL/GenBank/DDBJ databases">
        <title>Characterisation of the sponge microbiome using genome-centric metagenomics.</title>
        <authorList>
            <person name="Engelberts J.P."/>
            <person name="Robbins S.J."/>
            <person name="De Goeij J.M."/>
            <person name="Aranda M."/>
            <person name="Bell S.C."/>
            <person name="Webster N.S."/>
        </authorList>
    </citation>
    <scope>NUCLEOTIDE SEQUENCE</scope>
    <source>
        <strain evidence="1">SB0676_bin_10</strain>
    </source>
</reference>
<dbReference type="EMBL" id="VYDO01000003">
    <property type="protein sequence ID" value="MYG37437.1"/>
    <property type="molecule type" value="Genomic_DNA"/>
</dbReference>
<sequence length="123" mass="13436">MTTAFHTAFALAALLAFLGGCGGGQLPQAKPLPSGCLAAFDQESLGSAEHMALCDHIVASHPRLLRAHVDRFIVWQHYGRELEACRKLFEMEKTMATLTSTPDDQEDFRFSVEVVCRQQGGDG</sequence>
<comment type="caution">
    <text evidence="1">The sequence shown here is derived from an EMBL/GenBank/DDBJ whole genome shotgun (WGS) entry which is preliminary data.</text>
</comment>
<name>A0A6B1F5J8_9SYNE</name>
<proteinExistence type="predicted"/>
<dbReference type="AlphaFoldDB" id="A0A6B1F5J8"/>
<organism evidence="1">
    <name type="scientific">Synechococcus sp. SB0676_bin_10</name>
    <dbReference type="NCBI Taxonomy" id="2604869"/>
    <lineage>
        <taxon>Bacteria</taxon>
        <taxon>Bacillati</taxon>
        <taxon>Cyanobacteriota</taxon>
        <taxon>Cyanophyceae</taxon>
        <taxon>Synechococcales</taxon>
        <taxon>Synechococcaceae</taxon>
        <taxon>Synechococcus</taxon>
    </lineage>
</organism>
<evidence type="ECO:0000313" key="1">
    <source>
        <dbReference type="EMBL" id="MYG37437.1"/>
    </source>
</evidence>
<gene>
    <name evidence="1" type="ORF">F4162_00050</name>
</gene>
<protein>
    <submittedName>
        <fullName evidence="1">Uncharacterized protein</fullName>
    </submittedName>
</protein>
<accession>A0A6B1F5J8</accession>